<evidence type="ECO:0000256" key="2">
    <source>
        <dbReference type="ARBA" id="ARBA00023008"/>
    </source>
</evidence>
<dbReference type="InterPro" id="IPR001117">
    <property type="entry name" value="Cu-oxidase_2nd"/>
</dbReference>
<evidence type="ECO:0000313" key="10">
    <source>
        <dbReference type="Proteomes" id="UP001153365"/>
    </source>
</evidence>
<gene>
    <name evidence="9" type="ORF">PPACK8108_LOCUS25059</name>
</gene>
<name>A0AAV0BSU1_PHAPC</name>
<evidence type="ECO:0000259" key="8">
    <source>
        <dbReference type="Pfam" id="PF07732"/>
    </source>
</evidence>
<evidence type="ECO:0000256" key="3">
    <source>
        <dbReference type="ARBA" id="ARBA00023180"/>
    </source>
</evidence>
<evidence type="ECO:0000259" key="7">
    <source>
        <dbReference type="Pfam" id="PF07731"/>
    </source>
</evidence>
<dbReference type="Pfam" id="PF07732">
    <property type="entry name" value="Cu-oxidase_3"/>
    <property type="match status" value="1"/>
</dbReference>
<feature type="compositionally biased region" description="Low complexity" evidence="4">
    <location>
        <begin position="591"/>
        <end position="609"/>
    </location>
</feature>
<dbReference type="InterPro" id="IPR011706">
    <property type="entry name" value="Cu-oxidase_C"/>
</dbReference>
<comment type="similarity">
    <text evidence="1">Belongs to the multicopper oxidase family.</text>
</comment>
<organism evidence="9 10">
    <name type="scientific">Phakopsora pachyrhizi</name>
    <name type="common">Asian soybean rust disease fungus</name>
    <dbReference type="NCBI Taxonomy" id="170000"/>
    <lineage>
        <taxon>Eukaryota</taxon>
        <taxon>Fungi</taxon>
        <taxon>Dikarya</taxon>
        <taxon>Basidiomycota</taxon>
        <taxon>Pucciniomycotina</taxon>
        <taxon>Pucciniomycetes</taxon>
        <taxon>Pucciniales</taxon>
        <taxon>Phakopsoraceae</taxon>
        <taxon>Phakopsora</taxon>
    </lineage>
</organism>
<feature type="domain" description="Plastocyanin-like" evidence="6">
    <location>
        <begin position="290"/>
        <end position="456"/>
    </location>
</feature>
<protein>
    <submittedName>
        <fullName evidence="9">Multi-copper oxidase laccase-like protein</fullName>
    </submittedName>
</protein>
<sequence length="756" mass="83427">MAQVPHFPGSVTSQFELGGISSSEDFDSQDGGRGGVFGGSDSQSSSPSSSSRSGSEDSYSSSSNQNSTRNQRSDGTFAKTFSISTRLRRVVKAPTKTQTGIGILVLLLVLILIAIFLGVSSKKIADQDELHNRKEALEVGKTPYWKSANGGIKGQPTQRREFTFIIDDSLGNPDGVEKEMLVVNGEYPGPTIEFNQGDEVLVTVRNSLTRPTSIHWHGLPQNGTNFNDGVVGVTECGIPPGKSVVYNLNTGDFTGTAFWRAGYGNQATDGLTGGLVVHPRQSNITEKYDEEYLIQVSDLYHDSADSLLKSYLSVEGIGGKPGNEPVPDGVTINGYGQYYDSKDGQHDYTPMYYRLSATTGKSYRLRLANTGTFAPIRFSVDRHRLTVVEVDGVEVQPVTFEGWITIEVGQRYSVILHATESADSVFWMRAKMVTDQFKYSQPDSNQEGLGILRYSETSQHKPTTEPSSDPSKDFRIDSLRPLQPVQIPNPTRTYAVNYDFGKDADGIIRGRLNSTTWKPLKKTTSTLKKFGLNSDGPKVEESSQLVISNQGPEVIDMIINNLSGGVYPFSLHGHRVWIMESGVGTYTGSLTNNAQSTSTSFQQSTNPQPQRSPSPPQSTTYNASSRPYRVTNKQNNNPPLTIVSNNRAKSKRNLSDNSHPSLRYRKRSNVHMKNRRHLTNPQPNSSSTIMLRDTFTLPKDGWIRVRFLSNNPGIWLFSDQNLWHLSSGSALQISSMISQQSKIPDQIQLFCNDLEP</sequence>
<evidence type="ECO:0000256" key="5">
    <source>
        <dbReference type="SAM" id="Phobius"/>
    </source>
</evidence>
<feature type="transmembrane region" description="Helical" evidence="5">
    <location>
        <begin position="99"/>
        <end position="119"/>
    </location>
</feature>
<feature type="compositionally biased region" description="Low complexity" evidence="4">
    <location>
        <begin position="39"/>
        <end position="74"/>
    </location>
</feature>
<keyword evidence="5" id="KW-0472">Membrane</keyword>
<keyword evidence="5" id="KW-1133">Transmembrane helix</keyword>
<evidence type="ECO:0000256" key="1">
    <source>
        <dbReference type="ARBA" id="ARBA00010609"/>
    </source>
</evidence>
<dbReference type="Pfam" id="PF07731">
    <property type="entry name" value="Cu-oxidase_2"/>
    <property type="match status" value="1"/>
</dbReference>
<keyword evidence="2" id="KW-0186">Copper</keyword>
<feature type="region of interest" description="Disordered" evidence="4">
    <location>
        <begin position="589"/>
        <end position="687"/>
    </location>
</feature>
<dbReference type="GO" id="GO:0005507">
    <property type="term" value="F:copper ion binding"/>
    <property type="evidence" value="ECO:0007669"/>
    <property type="project" value="InterPro"/>
</dbReference>
<evidence type="ECO:0000313" key="9">
    <source>
        <dbReference type="EMBL" id="CAH7689888.1"/>
    </source>
</evidence>
<dbReference type="PANTHER" id="PTHR11709">
    <property type="entry name" value="MULTI-COPPER OXIDASE"/>
    <property type="match status" value="1"/>
</dbReference>
<dbReference type="InterPro" id="IPR045087">
    <property type="entry name" value="Cu-oxidase_fam"/>
</dbReference>
<keyword evidence="5" id="KW-0812">Transmembrane</keyword>
<feature type="compositionally biased region" description="Polar residues" evidence="4">
    <location>
        <begin position="10"/>
        <end position="23"/>
    </location>
</feature>
<evidence type="ECO:0000259" key="6">
    <source>
        <dbReference type="Pfam" id="PF00394"/>
    </source>
</evidence>
<dbReference type="AlphaFoldDB" id="A0AAV0BSU1"/>
<reference evidence="9" key="1">
    <citation type="submission" date="2022-06" db="EMBL/GenBank/DDBJ databases">
        <authorList>
            <consortium name="SYNGENTA / RWTH Aachen University"/>
        </authorList>
    </citation>
    <scope>NUCLEOTIDE SEQUENCE</scope>
</reference>
<dbReference type="PANTHER" id="PTHR11709:SF511">
    <property type="entry name" value="LACCASE"/>
    <property type="match status" value="1"/>
</dbReference>
<feature type="compositionally biased region" description="Basic residues" evidence="4">
    <location>
        <begin position="662"/>
        <end position="678"/>
    </location>
</feature>
<dbReference type="InterPro" id="IPR008972">
    <property type="entry name" value="Cupredoxin"/>
</dbReference>
<feature type="region of interest" description="Disordered" evidence="4">
    <location>
        <begin position="1"/>
        <end position="75"/>
    </location>
</feature>
<dbReference type="SUPFAM" id="SSF49503">
    <property type="entry name" value="Cupredoxins"/>
    <property type="match status" value="3"/>
</dbReference>
<comment type="caution">
    <text evidence="9">The sequence shown here is derived from an EMBL/GenBank/DDBJ whole genome shotgun (WGS) entry which is preliminary data.</text>
</comment>
<dbReference type="GO" id="GO:0016491">
    <property type="term" value="F:oxidoreductase activity"/>
    <property type="evidence" value="ECO:0007669"/>
    <property type="project" value="InterPro"/>
</dbReference>
<evidence type="ECO:0000256" key="4">
    <source>
        <dbReference type="SAM" id="MobiDB-lite"/>
    </source>
</evidence>
<dbReference type="InterPro" id="IPR011707">
    <property type="entry name" value="Cu-oxidase-like_N"/>
</dbReference>
<dbReference type="Proteomes" id="UP001153365">
    <property type="component" value="Unassembled WGS sequence"/>
</dbReference>
<dbReference type="Gene3D" id="2.60.40.420">
    <property type="entry name" value="Cupredoxins - blue copper proteins"/>
    <property type="match status" value="3"/>
</dbReference>
<dbReference type="EMBL" id="CALTRL010006150">
    <property type="protein sequence ID" value="CAH7689888.1"/>
    <property type="molecule type" value="Genomic_DNA"/>
</dbReference>
<keyword evidence="10" id="KW-1185">Reference proteome</keyword>
<feature type="domain" description="Plastocyanin-like" evidence="8">
    <location>
        <begin position="173"/>
        <end position="281"/>
    </location>
</feature>
<proteinExistence type="inferred from homology"/>
<feature type="domain" description="Plastocyanin-like" evidence="7">
    <location>
        <begin position="543"/>
        <end position="733"/>
    </location>
</feature>
<keyword evidence="3" id="KW-0325">Glycoprotein</keyword>
<dbReference type="Pfam" id="PF00394">
    <property type="entry name" value="Cu-oxidase"/>
    <property type="match status" value="1"/>
</dbReference>
<accession>A0AAV0BSU1</accession>
<dbReference type="FunFam" id="2.60.40.420:FF:000045">
    <property type="entry name" value="Laccase 2"/>
    <property type="match status" value="1"/>
</dbReference>
<feature type="compositionally biased region" description="Polar residues" evidence="4">
    <location>
        <begin position="621"/>
        <end position="647"/>
    </location>
</feature>